<evidence type="ECO:0000259" key="1">
    <source>
        <dbReference type="Pfam" id="PF05709"/>
    </source>
</evidence>
<dbReference type="RefSeq" id="WP_112118279.1">
    <property type="nucleotide sequence ID" value="NZ_UAQE01000004.1"/>
</dbReference>
<evidence type="ECO:0000313" key="2">
    <source>
        <dbReference type="EMBL" id="SPU38231.1"/>
    </source>
</evidence>
<sequence length="306" mass="34804">MDTLIEYSTGATLSLVKEGYITQDLLIRPIEQKASSVDVDGRPGVVRESVNHGSRVIILSVMYIASDELDFALRRDKLFSIFSDLEPFYIYEGRPTYKTSTYEFELPGQTWGENPQLPTNIEVLKGKRYKVIRTNMNEVEQRGLLGKVDVEFETYQLPYAESSGTTLDARTFDKEIWQTGQGLVAADPTTLKYVFQNESSFQVYNAGDVPLKTNLRDMLFEIEFRGASTNLSIRNVTNGTQWQYNGSSGTNDVIKLETPTRFTKNGSSIFKDTNRKVLVLNPGWNTIQITGATQFLISFKFKFYYK</sequence>
<dbReference type="InterPro" id="IPR008841">
    <property type="entry name" value="Siphovirus-type_tail_N"/>
</dbReference>
<dbReference type="EMBL" id="UAQE01000004">
    <property type="protein sequence ID" value="SPU38231.1"/>
    <property type="molecule type" value="Genomic_DNA"/>
</dbReference>
<dbReference type="Proteomes" id="UP000251431">
    <property type="component" value="Unassembled WGS sequence"/>
</dbReference>
<feature type="domain" description="Siphovirus-type tail component RIFT-related" evidence="1">
    <location>
        <begin position="14"/>
        <end position="91"/>
    </location>
</feature>
<reference evidence="2 3" key="1">
    <citation type="submission" date="2018-06" db="EMBL/GenBank/DDBJ databases">
        <authorList>
            <consortium name="Pathogen Informatics"/>
            <person name="Doyle S."/>
        </authorList>
    </citation>
    <scope>NUCLEOTIDE SEQUENCE [LARGE SCALE GENOMIC DNA]</scope>
    <source>
        <strain evidence="2 3">NCTC7582</strain>
    </source>
</reference>
<organism evidence="2 3">
    <name type="scientific">Lysinibacillus capsici</name>
    <dbReference type="NCBI Taxonomy" id="2115968"/>
    <lineage>
        <taxon>Bacteria</taxon>
        <taxon>Bacillati</taxon>
        <taxon>Bacillota</taxon>
        <taxon>Bacilli</taxon>
        <taxon>Bacillales</taxon>
        <taxon>Bacillaceae</taxon>
        <taxon>Lysinibacillus</taxon>
    </lineage>
</organism>
<proteinExistence type="predicted"/>
<name>A0A2X1B8T9_9BACI</name>
<accession>A0A2X1B8T9</accession>
<dbReference type="Pfam" id="PF05709">
    <property type="entry name" value="Sipho_tail"/>
    <property type="match status" value="1"/>
</dbReference>
<dbReference type="AlphaFoldDB" id="A0A2X1B8T9"/>
<evidence type="ECO:0000313" key="3">
    <source>
        <dbReference type="Proteomes" id="UP000251431"/>
    </source>
</evidence>
<protein>
    <submittedName>
        <fullName evidence="2">Phage-like protein</fullName>
    </submittedName>
</protein>
<gene>
    <name evidence="2" type="ORF">NCTC7582_04185</name>
</gene>